<dbReference type="InterPro" id="IPR033803">
    <property type="entry name" value="CBD-like_Golvesin-Xly"/>
</dbReference>
<dbReference type="InterPro" id="IPR006311">
    <property type="entry name" value="TAT_signal"/>
</dbReference>
<evidence type="ECO:0000313" key="5">
    <source>
        <dbReference type="EMBL" id="BBO32180.1"/>
    </source>
</evidence>
<dbReference type="GO" id="GO:0009253">
    <property type="term" value="P:peptidoglycan catabolic process"/>
    <property type="evidence" value="ECO:0007669"/>
    <property type="project" value="InterPro"/>
</dbReference>
<dbReference type="SMART" id="SM00644">
    <property type="entry name" value="Ami_2"/>
    <property type="match status" value="1"/>
</dbReference>
<dbReference type="EMBL" id="AP021861">
    <property type="protein sequence ID" value="BBO32180.1"/>
    <property type="molecule type" value="Genomic_DNA"/>
</dbReference>
<dbReference type="Gene3D" id="3.40.80.10">
    <property type="entry name" value="Peptidoglycan recognition protein-like"/>
    <property type="match status" value="1"/>
</dbReference>
<dbReference type="GO" id="GO:0008745">
    <property type="term" value="F:N-acetylmuramoyl-L-alanine amidase activity"/>
    <property type="evidence" value="ECO:0007669"/>
    <property type="project" value="InterPro"/>
</dbReference>
<keyword evidence="2" id="KW-0732">Signal</keyword>
<protein>
    <recommendedName>
        <fullName evidence="7">N-acetylmuramoyl-L-alanine amidase</fullName>
    </recommendedName>
</protein>
<gene>
    <name evidence="5" type="ORF">PLANPX_1792</name>
</gene>
<keyword evidence="6" id="KW-1185">Reference proteome</keyword>
<dbReference type="Pfam" id="PF25275">
    <property type="entry name" value="Golvesin_C"/>
    <property type="match status" value="1"/>
</dbReference>
<sequence>MCMCNRSMSRRDMMRGAVTLGTAAAVGGMELLRATPALAAVPNPSIASTSAWGARAASSAVSVLSYKPSYIVIHHTATSNTTATTQAAAYSLARSIQNYHMDSNGWIDTGQQFTVSRGGYAMEGRHRSLERLNLGTSFVRGAHVGAGNVNNEAIGIENEGLYTTATPPTALYDKLVNLCAYICDQYGLPATQIFGHRDFMATACPGNILYGMLPGLRSDVAAVLAGGNYSTVVDNATAGRFTASANWLTSSWSSQKNGADYRYANPVLASDTAWFKVNIPSAGNYMVDVWYPADPGYNTSTPYIVATSSGNQTVAVNQTTNGGSWRNIGTFNLAAGDYNVVGVSRWTSGTGYVIADAVRVRNS</sequence>
<dbReference type="GO" id="GO:0008270">
    <property type="term" value="F:zinc ion binding"/>
    <property type="evidence" value="ECO:0007669"/>
    <property type="project" value="InterPro"/>
</dbReference>
<dbReference type="InterPro" id="IPR036505">
    <property type="entry name" value="Amidase/PGRP_sf"/>
</dbReference>
<dbReference type="Proteomes" id="UP000326837">
    <property type="component" value="Chromosome"/>
</dbReference>
<dbReference type="PANTHER" id="PTHR11022">
    <property type="entry name" value="PEPTIDOGLYCAN RECOGNITION PROTEIN"/>
    <property type="match status" value="1"/>
</dbReference>
<dbReference type="PROSITE" id="PS51318">
    <property type="entry name" value="TAT"/>
    <property type="match status" value="1"/>
</dbReference>
<evidence type="ECO:0000259" key="3">
    <source>
        <dbReference type="SMART" id="SM00644"/>
    </source>
</evidence>
<dbReference type="Pfam" id="PF01510">
    <property type="entry name" value="Amidase_2"/>
    <property type="match status" value="1"/>
</dbReference>
<dbReference type="CDD" id="cd14488">
    <property type="entry name" value="CBM6-CBM35-CBM36_like_2"/>
    <property type="match status" value="1"/>
</dbReference>
<dbReference type="InterPro" id="IPR015510">
    <property type="entry name" value="PGRP"/>
</dbReference>
<dbReference type="AlphaFoldDB" id="A0A5K7X6I0"/>
<evidence type="ECO:0000259" key="4">
    <source>
        <dbReference type="SMART" id="SM00701"/>
    </source>
</evidence>
<name>A0A5K7X6I0_9BACT</name>
<proteinExistence type="inferred from homology"/>
<organism evidence="5 6">
    <name type="scientific">Lacipirellula parvula</name>
    <dbReference type="NCBI Taxonomy" id="2650471"/>
    <lineage>
        <taxon>Bacteria</taxon>
        <taxon>Pseudomonadati</taxon>
        <taxon>Planctomycetota</taxon>
        <taxon>Planctomycetia</taxon>
        <taxon>Pirellulales</taxon>
        <taxon>Lacipirellulaceae</taxon>
        <taxon>Lacipirellula</taxon>
    </lineage>
</organism>
<evidence type="ECO:0000313" key="6">
    <source>
        <dbReference type="Proteomes" id="UP000326837"/>
    </source>
</evidence>
<feature type="domain" description="N-acetylmuramoyl-L-alanine amidase" evidence="3">
    <location>
        <begin position="56"/>
        <end position="206"/>
    </location>
</feature>
<dbReference type="InterPro" id="IPR002502">
    <property type="entry name" value="Amidase_domain"/>
</dbReference>
<dbReference type="PANTHER" id="PTHR11022:SF41">
    <property type="entry name" value="PEPTIDOGLYCAN-RECOGNITION PROTEIN LC-RELATED"/>
    <property type="match status" value="1"/>
</dbReference>
<reference evidence="6" key="1">
    <citation type="submission" date="2019-10" db="EMBL/GenBank/DDBJ databases">
        <title>Lacipirellula parvula gen. nov., sp. nov., representing a lineage of planctomycetes widespread in freshwater anoxic habitats, and description of the family Lacipirellulaceae.</title>
        <authorList>
            <person name="Dedysh S.N."/>
            <person name="Kulichevskaya I.S."/>
            <person name="Beletsky A.V."/>
            <person name="Rakitin A.L."/>
            <person name="Mardanov A.V."/>
            <person name="Ivanova A.A."/>
            <person name="Saltykova V.X."/>
            <person name="Rijpstra W.I.C."/>
            <person name="Sinninghe Damste J.S."/>
            <person name="Ravin N.V."/>
        </authorList>
    </citation>
    <scope>NUCLEOTIDE SEQUENCE [LARGE SCALE GENOMIC DNA]</scope>
    <source>
        <strain evidence="6">PX69</strain>
    </source>
</reference>
<dbReference type="InterPro" id="IPR006619">
    <property type="entry name" value="PGRP_domain_met/bac"/>
</dbReference>
<evidence type="ECO:0000256" key="2">
    <source>
        <dbReference type="SAM" id="SignalP"/>
    </source>
</evidence>
<evidence type="ECO:0000256" key="1">
    <source>
        <dbReference type="ARBA" id="ARBA00007553"/>
    </source>
</evidence>
<comment type="similarity">
    <text evidence="1">Belongs to the N-acetylmuramoyl-L-alanine amidase 2 family.</text>
</comment>
<feature type="signal peptide" evidence="2">
    <location>
        <begin position="1"/>
        <end position="39"/>
    </location>
</feature>
<dbReference type="SMART" id="SM00701">
    <property type="entry name" value="PGRP"/>
    <property type="match status" value="1"/>
</dbReference>
<accession>A0A5K7X6I0</accession>
<feature type="chain" id="PRO_5025002316" description="N-acetylmuramoyl-L-alanine amidase" evidence="2">
    <location>
        <begin position="40"/>
        <end position="363"/>
    </location>
</feature>
<dbReference type="Gene3D" id="2.60.120.260">
    <property type="entry name" value="Galactose-binding domain-like"/>
    <property type="match status" value="1"/>
</dbReference>
<dbReference type="KEGG" id="lpav:PLANPX_1792"/>
<dbReference type="RefSeq" id="WP_198421856.1">
    <property type="nucleotide sequence ID" value="NZ_AP021861.1"/>
</dbReference>
<dbReference type="CDD" id="cd06583">
    <property type="entry name" value="PGRP"/>
    <property type="match status" value="1"/>
</dbReference>
<evidence type="ECO:0008006" key="7">
    <source>
        <dbReference type="Google" id="ProtNLM"/>
    </source>
</evidence>
<dbReference type="SUPFAM" id="SSF55846">
    <property type="entry name" value="N-acetylmuramoyl-L-alanine amidase-like"/>
    <property type="match status" value="1"/>
</dbReference>
<feature type="domain" description="Peptidoglycan recognition protein family" evidence="4">
    <location>
        <begin position="44"/>
        <end position="200"/>
    </location>
</feature>